<sequence length="40" mass="4967">MRESRWLPFLISRPFGITSVRTLFYIYNLYLLSEYERFTS</sequence>
<gene>
    <name evidence="2" type="ORF">HMPREF0663_11336</name>
</gene>
<proteinExistence type="predicted"/>
<keyword evidence="3" id="KW-1185">Reference proteome</keyword>
<evidence type="ECO:0000256" key="1">
    <source>
        <dbReference type="SAM" id="Phobius"/>
    </source>
</evidence>
<evidence type="ECO:0000313" key="3">
    <source>
        <dbReference type="Proteomes" id="UP000005580"/>
    </source>
</evidence>
<dbReference type="EMBL" id="AEPE02000005">
    <property type="protein sequence ID" value="EFZ36423.1"/>
    <property type="molecule type" value="Genomic_DNA"/>
</dbReference>
<feature type="transmembrane region" description="Helical" evidence="1">
    <location>
        <begin position="6"/>
        <end position="27"/>
    </location>
</feature>
<dbReference type="Proteomes" id="UP000005580">
    <property type="component" value="Unassembled WGS sequence"/>
</dbReference>
<dbReference type="AlphaFoldDB" id="E7RQ85"/>
<keyword evidence="1" id="KW-0812">Transmembrane</keyword>
<dbReference type="HOGENOM" id="CLU_3294428_0_0_10"/>
<comment type="caution">
    <text evidence="2">The sequence shown here is derived from an EMBL/GenBank/DDBJ whole genome shotgun (WGS) entry which is preliminary data.</text>
</comment>
<organism evidence="2 3">
    <name type="scientific">Hoylesella oralis ATCC 33269</name>
    <dbReference type="NCBI Taxonomy" id="873533"/>
    <lineage>
        <taxon>Bacteria</taxon>
        <taxon>Pseudomonadati</taxon>
        <taxon>Bacteroidota</taxon>
        <taxon>Bacteroidia</taxon>
        <taxon>Bacteroidales</taxon>
        <taxon>Prevotellaceae</taxon>
        <taxon>Hoylesella</taxon>
    </lineage>
</organism>
<evidence type="ECO:0000313" key="2">
    <source>
        <dbReference type="EMBL" id="EFZ36423.1"/>
    </source>
</evidence>
<keyword evidence="1" id="KW-0472">Membrane</keyword>
<protein>
    <submittedName>
        <fullName evidence="2">Uncharacterized protein</fullName>
    </submittedName>
</protein>
<name>E7RQ85_9BACT</name>
<accession>E7RQ85</accession>
<keyword evidence="1" id="KW-1133">Transmembrane helix</keyword>
<reference evidence="2" key="1">
    <citation type="submission" date="2011-01" db="EMBL/GenBank/DDBJ databases">
        <authorList>
            <person name="Muzny D."/>
            <person name="Qin X."/>
            <person name="Buhay C."/>
            <person name="Dugan-Rocha S."/>
            <person name="Ding Y."/>
            <person name="Chen G."/>
            <person name="Hawes A."/>
            <person name="Holder M."/>
            <person name="Jhangiani S."/>
            <person name="Johnson A."/>
            <person name="Khan Z."/>
            <person name="Li Z."/>
            <person name="Liu W."/>
            <person name="Liu X."/>
            <person name="Perez L."/>
            <person name="Shen H."/>
            <person name="Wang Q."/>
            <person name="Watt J."/>
            <person name="Xi L."/>
            <person name="Xin Y."/>
            <person name="Zhou J."/>
            <person name="Deng J."/>
            <person name="Jiang H."/>
            <person name="Liu Y."/>
            <person name="Qu J."/>
            <person name="Song X.-Z."/>
            <person name="Zhang L."/>
            <person name="Villasana D."/>
            <person name="Johnson A."/>
            <person name="Liu J."/>
            <person name="Liyanage D."/>
            <person name="Lorensuhewa L."/>
            <person name="Robinson T."/>
            <person name="Song A."/>
            <person name="Song B.-B."/>
            <person name="Dinh H."/>
            <person name="Thornton R."/>
            <person name="Coyle M."/>
            <person name="Francisco L."/>
            <person name="Jackson L."/>
            <person name="Javaid M."/>
            <person name="Korchina V."/>
            <person name="Kovar C."/>
            <person name="Mata R."/>
            <person name="Mathew T."/>
            <person name="Ngo R."/>
            <person name="Nguyen L."/>
            <person name="Nguyen N."/>
            <person name="Okwuonu G."/>
            <person name="Ongeri F."/>
            <person name="Pham C."/>
            <person name="Simmons D."/>
            <person name="Wilczek-Boney K."/>
            <person name="Hale W."/>
            <person name="Jakkamsetti A."/>
            <person name="Pham P."/>
            <person name="Ruth R."/>
            <person name="San Lucas F."/>
            <person name="Warren J."/>
            <person name="Zhang J."/>
            <person name="Zhao Z."/>
            <person name="Zhou C."/>
            <person name="Zhu D."/>
            <person name="Lee S."/>
            <person name="Bess C."/>
            <person name="Blankenburg K."/>
            <person name="Forbes L."/>
            <person name="Fu Q."/>
            <person name="Gubbala S."/>
            <person name="Hirani K."/>
            <person name="Jayaseelan J.C."/>
            <person name="Lara F."/>
            <person name="Munidasa M."/>
            <person name="Palculict T."/>
            <person name="Patil S."/>
            <person name="Pu L.-L."/>
            <person name="Saada N."/>
            <person name="Tang L."/>
            <person name="Weissenberger G."/>
            <person name="Zhu Y."/>
            <person name="Hemphill L."/>
            <person name="Shang Y."/>
            <person name="Youmans B."/>
            <person name="Ayvaz T."/>
            <person name="Ross M."/>
            <person name="Santibanez J."/>
            <person name="Aqrawi P."/>
            <person name="Gross S."/>
            <person name="Joshi V."/>
            <person name="Fowler G."/>
            <person name="Nazareth L."/>
            <person name="Reid J."/>
            <person name="Worley K."/>
            <person name="Petrosino J."/>
            <person name="Highlander S."/>
            <person name="Gibbs R."/>
        </authorList>
    </citation>
    <scope>NUCLEOTIDE SEQUENCE [LARGE SCALE GENOMIC DNA]</scope>
    <source>
        <strain evidence="2">ATCC 33269</strain>
    </source>
</reference>